<evidence type="ECO:0000256" key="1">
    <source>
        <dbReference type="SAM" id="SignalP"/>
    </source>
</evidence>
<dbReference type="SUPFAM" id="SSF110087">
    <property type="entry name" value="DR1885-like metal-binding protein"/>
    <property type="match status" value="1"/>
</dbReference>
<evidence type="ECO:0000313" key="2">
    <source>
        <dbReference type="EMBL" id="SFS49923.1"/>
    </source>
</evidence>
<dbReference type="AlphaFoldDB" id="A0A1I6QBQ6"/>
<dbReference type="Gene3D" id="2.60.40.1890">
    <property type="entry name" value="PCu(A)C copper chaperone"/>
    <property type="match status" value="1"/>
</dbReference>
<keyword evidence="3" id="KW-1185">Reference proteome</keyword>
<dbReference type="OrthoDB" id="9796962at2"/>
<proteinExistence type="predicted"/>
<dbReference type="PANTHER" id="PTHR36302">
    <property type="entry name" value="BLR7088 PROTEIN"/>
    <property type="match status" value="1"/>
</dbReference>
<sequence length="151" mass="16003">MARLTLALPALLLLAACGSGEGGKRGAAAEPVAVGDAWCRPTPNGRLMTGCYLTMTARADDRLVAVTAAGAGRVELHETRMESGMMMMHPMEAGLPLPEGRLIELEPGGNHIMVMGLTQPLEDGDSLELTLDFQHAPDAKVTAWVRQPEAE</sequence>
<reference evidence="3" key="1">
    <citation type="submission" date="2016-10" db="EMBL/GenBank/DDBJ databases">
        <authorList>
            <person name="Varghese N."/>
            <person name="Submissions S."/>
        </authorList>
    </citation>
    <scope>NUCLEOTIDE SEQUENCE [LARGE SCALE GENOMIC DNA]</scope>
    <source>
        <strain evidence="3">CGMCC 1.10683</strain>
    </source>
</reference>
<dbReference type="PROSITE" id="PS51257">
    <property type="entry name" value="PROKAR_LIPOPROTEIN"/>
    <property type="match status" value="1"/>
</dbReference>
<keyword evidence="1" id="KW-0732">Signal</keyword>
<dbReference type="Proteomes" id="UP000198788">
    <property type="component" value="Unassembled WGS sequence"/>
</dbReference>
<organism evidence="2 3">
    <name type="scientific">Brevundimonas viscosa</name>
    <dbReference type="NCBI Taxonomy" id="871741"/>
    <lineage>
        <taxon>Bacteria</taxon>
        <taxon>Pseudomonadati</taxon>
        <taxon>Pseudomonadota</taxon>
        <taxon>Alphaproteobacteria</taxon>
        <taxon>Caulobacterales</taxon>
        <taxon>Caulobacteraceae</taxon>
        <taxon>Brevundimonas</taxon>
    </lineage>
</organism>
<dbReference type="EMBL" id="FOZV01000003">
    <property type="protein sequence ID" value="SFS49923.1"/>
    <property type="molecule type" value="Genomic_DNA"/>
</dbReference>
<dbReference type="InterPro" id="IPR036182">
    <property type="entry name" value="PCuAC_sf"/>
</dbReference>
<dbReference type="STRING" id="871741.SAMN05192570_1655"/>
<dbReference type="InterPro" id="IPR058248">
    <property type="entry name" value="Lxx211020-like"/>
</dbReference>
<accession>A0A1I6QBQ6</accession>
<dbReference type="InterPro" id="IPR007410">
    <property type="entry name" value="LpqE-like"/>
</dbReference>
<dbReference type="RefSeq" id="WP_092308811.1">
    <property type="nucleotide sequence ID" value="NZ_FOZV01000003.1"/>
</dbReference>
<protein>
    <recommendedName>
        <fullName evidence="4">Copper(I)-binding protein</fullName>
    </recommendedName>
</protein>
<dbReference type="Pfam" id="PF04314">
    <property type="entry name" value="PCuAC"/>
    <property type="match status" value="1"/>
</dbReference>
<name>A0A1I6QBQ6_9CAUL</name>
<dbReference type="PANTHER" id="PTHR36302:SF1">
    <property type="entry name" value="COPPER CHAPERONE PCU(A)C"/>
    <property type="match status" value="1"/>
</dbReference>
<feature type="signal peptide" evidence="1">
    <location>
        <begin position="1"/>
        <end position="15"/>
    </location>
</feature>
<evidence type="ECO:0008006" key="4">
    <source>
        <dbReference type="Google" id="ProtNLM"/>
    </source>
</evidence>
<evidence type="ECO:0000313" key="3">
    <source>
        <dbReference type="Proteomes" id="UP000198788"/>
    </source>
</evidence>
<feature type="chain" id="PRO_5013131165" description="Copper(I)-binding protein" evidence="1">
    <location>
        <begin position="16"/>
        <end position="151"/>
    </location>
</feature>
<gene>
    <name evidence="2" type="ORF">SAMN05192570_1655</name>
</gene>